<dbReference type="InterPro" id="IPR007446">
    <property type="entry name" value="PilP"/>
</dbReference>
<proteinExistence type="predicted"/>
<dbReference type="PROSITE" id="PS51257">
    <property type="entry name" value="PROKAR_LIPOPROTEIN"/>
    <property type="match status" value="1"/>
</dbReference>
<dbReference type="EMBL" id="PNIN01000030">
    <property type="protein sequence ID" value="PMP72004.1"/>
    <property type="molecule type" value="Genomic_DNA"/>
</dbReference>
<organism evidence="1 2">
    <name type="scientific">Calditerrivibrio nitroreducens</name>
    <dbReference type="NCBI Taxonomy" id="477976"/>
    <lineage>
        <taxon>Bacteria</taxon>
        <taxon>Pseudomonadati</taxon>
        <taxon>Deferribacterota</taxon>
        <taxon>Deferribacteres</taxon>
        <taxon>Deferribacterales</taxon>
        <taxon>Calditerrivibrionaceae</taxon>
    </lineage>
</organism>
<dbReference type="Gene3D" id="2.30.30.830">
    <property type="match status" value="1"/>
</dbReference>
<comment type="caution">
    <text evidence="1">The sequence shown here is derived from an EMBL/GenBank/DDBJ whole genome shotgun (WGS) entry which is preliminary data.</text>
</comment>
<evidence type="ECO:0008006" key="3">
    <source>
        <dbReference type="Google" id="ProtNLM"/>
    </source>
</evidence>
<evidence type="ECO:0000313" key="2">
    <source>
        <dbReference type="Proteomes" id="UP000242881"/>
    </source>
</evidence>
<gene>
    <name evidence="1" type="ORF">C0187_02690</name>
</gene>
<reference evidence="1 2" key="1">
    <citation type="submission" date="2018-01" db="EMBL/GenBank/DDBJ databases">
        <title>Metagenomic assembled genomes from two thermal pools in the Uzon Caldera, Kamchatka, Russia.</title>
        <authorList>
            <person name="Wilkins L."/>
            <person name="Ettinger C."/>
        </authorList>
    </citation>
    <scope>NUCLEOTIDE SEQUENCE [LARGE SCALE GENOMIC DNA]</scope>
    <source>
        <strain evidence="1">ZAV-05</strain>
    </source>
</reference>
<dbReference type="Proteomes" id="UP000242881">
    <property type="component" value="Unassembled WGS sequence"/>
</dbReference>
<dbReference type="RefSeq" id="WP_424606282.1">
    <property type="nucleotide sequence ID" value="NZ_JBNAVA010000014.1"/>
</dbReference>
<dbReference type="AlphaFoldDB" id="A0A2J6WNL4"/>
<accession>A0A2J6WNL4</accession>
<sequence length="173" mass="19269">MKRIFCLLTALTLVACGGGDKVVSDINKPVVKKEAPSKVDLQKLLEQEEELKSLFRQKAESLKYKPKKDPFRSVVEVYKENLANQFNENPLKNATLDQVKLVGVLTSKLGNVGVVEISGQTFYVKIGDKIGLNDGIIVDIGDKYMRIRQMEKDIFGNVRSVIKEVLISDGGKL</sequence>
<evidence type="ECO:0000313" key="1">
    <source>
        <dbReference type="EMBL" id="PMP72004.1"/>
    </source>
</evidence>
<dbReference type="Pfam" id="PF04351">
    <property type="entry name" value="PilP"/>
    <property type="match status" value="1"/>
</dbReference>
<protein>
    <recommendedName>
        <fullName evidence="3">Pilus assembly protein PilP</fullName>
    </recommendedName>
</protein>
<name>A0A2J6WNL4_9BACT</name>